<dbReference type="HOGENOM" id="CLU_2002140_0_0_5"/>
<proteinExistence type="predicted"/>
<dbReference type="BioCyc" id="RSPH349102:G1G8M-107-MONOMER"/>
<sequence length="124" mass="12796">MRVKLDPTRLGALAQIVRRRQAARVGVVQELRDLRAKRKDLKAAAEAAAGPGPTSFFRSLSKKADAAALATELAALDAAIAAAEADLADTGADFGAAKANLRTALALAKAENLTIPHGVEALAQ</sequence>
<dbReference type="EMBL" id="CP000661">
    <property type="protein sequence ID" value="ABP69017.1"/>
    <property type="molecule type" value="Genomic_DNA"/>
</dbReference>
<gene>
    <name evidence="1" type="ordered locus">Rsph17025_0106</name>
</gene>
<dbReference type="KEGG" id="rsq:Rsph17025_0106"/>
<name>A4WNQ3_CERS5</name>
<protein>
    <submittedName>
        <fullName evidence="1">Uncharacterized protein</fullName>
    </submittedName>
</protein>
<evidence type="ECO:0000313" key="1">
    <source>
        <dbReference type="EMBL" id="ABP69017.1"/>
    </source>
</evidence>
<dbReference type="STRING" id="349102.Rsph17025_0106"/>
<dbReference type="AlphaFoldDB" id="A4WNQ3"/>
<organism evidence="1">
    <name type="scientific">Cereibacter sphaeroides (strain ATCC 17025 / ATH 2.4.3)</name>
    <name type="common">Rhodobacter sphaeroides</name>
    <dbReference type="NCBI Taxonomy" id="349102"/>
    <lineage>
        <taxon>Bacteria</taxon>
        <taxon>Pseudomonadati</taxon>
        <taxon>Pseudomonadota</taxon>
        <taxon>Alphaproteobacteria</taxon>
        <taxon>Rhodobacterales</taxon>
        <taxon>Paracoccaceae</taxon>
        <taxon>Cereibacter</taxon>
    </lineage>
</organism>
<reference evidence="1" key="1">
    <citation type="submission" date="2007-04" db="EMBL/GenBank/DDBJ databases">
        <title>Complete sequence of chromosome of Rhodobacter sphaeroides ATCC 17025.</title>
        <authorList>
            <consortium name="US DOE Joint Genome Institute"/>
            <person name="Copeland A."/>
            <person name="Lucas S."/>
            <person name="Lapidus A."/>
            <person name="Barry K."/>
            <person name="Detter J.C."/>
            <person name="Glavina del Rio T."/>
            <person name="Hammon N."/>
            <person name="Israni S."/>
            <person name="Dalin E."/>
            <person name="Tice H."/>
            <person name="Pitluck S."/>
            <person name="Chertkov O."/>
            <person name="Brettin T."/>
            <person name="Bruce D."/>
            <person name="Han C."/>
            <person name="Schmutz J."/>
            <person name="Larimer F."/>
            <person name="Land M."/>
            <person name="Hauser L."/>
            <person name="Kyrpides N."/>
            <person name="Kim E."/>
            <person name="Richardson P."/>
            <person name="Mackenzie C."/>
            <person name="Choudhary M."/>
            <person name="Donohue T.J."/>
            <person name="Kaplan S."/>
        </authorList>
    </citation>
    <scope>NUCLEOTIDE SEQUENCE [LARGE SCALE GENOMIC DNA]</scope>
    <source>
        <strain evidence="1">ATCC 17025</strain>
    </source>
</reference>
<accession>A4WNQ3</accession>